<evidence type="ECO:0000256" key="3">
    <source>
        <dbReference type="ARBA" id="ARBA00022703"/>
    </source>
</evidence>
<feature type="domain" description="KATNIP" evidence="10">
    <location>
        <begin position="17"/>
        <end position="75"/>
    </location>
</feature>
<dbReference type="InterPro" id="IPR027859">
    <property type="entry name" value="KATNIP_dom"/>
</dbReference>
<dbReference type="PRINTS" id="PR02031">
    <property type="entry name" value="CYSSERRICHNP"/>
</dbReference>
<evidence type="ECO:0000259" key="10">
    <source>
        <dbReference type="Pfam" id="PF14652"/>
    </source>
</evidence>
<evidence type="ECO:0000259" key="11">
    <source>
        <dbReference type="Pfam" id="PF16019"/>
    </source>
</evidence>
<dbReference type="STRING" id="42156.A0A3P6SXU8"/>
<evidence type="ECO:0000256" key="5">
    <source>
        <dbReference type="ARBA" id="ARBA00023125"/>
    </source>
</evidence>
<comment type="similarity">
    <text evidence="2">Belongs to the AXUD1 family.</text>
</comment>
<evidence type="ECO:0000256" key="4">
    <source>
        <dbReference type="ARBA" id="ARBA00023015"/>
    </source>
</evidence>
<keyword evidence="4" id="KW-0805">Transcription regulation</keyword>
<dbReference type="GO" id="GO:0003677">
    <property type="term" value="F:DNA binding"/>
    <property type="evidence" value="ECO:0007669"/>
    <property type="project" value="UniProtKB-KW"/>
</dbReference>
<feature type="region of interest" description="Disordered" evidence="9">
    <location>
        <begin position="227"/>
        <end position="262"/>
    </location>
</feature>
<keyword evidence="5" id="KW-0238">DNA-binding</keyword>
<feature type="domain" description="KATNIP" evidence="10">
    <location>
        <begin position="87"/>
        <end position="153"/>
    </location>
</feature>
<comment type="subcellular location">
    <subcellularLocation>
        <location evidence="1">Nucleus</location>
    </subcellularLocation>
</comment>
<evidence type="ECO:0000256" key="6">
    <source>
        <dbReference type="ARBA" id="ARBA00023159"/>
    </source>
</evidence>
<dbReference type="InterPro" id="IPR026704">
    <property type="entry name" value="KATNIP"/>
</dbReference>
<keyword evidence="6" id="KW-0010">Activator</keyword>
<dbReference type="GO" id="GO:0006915">
    <property type="term" value="P:apoptotic process"/>
    <property type="evidence" value="ECO:0007669"/>
    <property type="project" value="UniProtKB-KW"/>
</dbReference>
<dbReference type="PANTHER" id="PTHR21534">
    <property type="entry name" value="KATANIN-INTERACTING PROTEIN"/>
    <property type="match status" value="1"/>
</dbReference>
<organism evidence="12 13">
    <name type="scientific">Litomosoides sigmodontis</name>
    <name type="common">Filarial nematode worm</name>
    <dbReference type="NCBI Taxonomy" id="42156"/>
    <lineage>
        <taxon>Eukaryota</taxon>
        <taxon>Metazoa</taxon>
        <taxon>Ecdysozoa</taxon>
        <taxon>Nematoda</taxon>
        <taxon>Chromadorea</taxon>
        <taxon>Rhabditida</taxon>
        <taxon>Spirurina</taxon>
        <taxon>Spiruromorpha</taxon>
        <taxon>Filarioidea</taxon>
        <taxon>Onchocercidae</taxon>
        <taxon>Litomosoides</taxon>
    </lineage>
</organism>
<dbReference type="AlphaFoldDB" id="A0A3P6SXU8"/>
<feature type="domain" description="KATNIP" evidence="10">
    <location>
        <begin position="419"/>
        <end position="540"/>
    </location>
</feature>
<evidence type="ECO:0000256" key="8">
    <source>
        <dbReference type="ARBA" id="ARBA00023242"/>
    </source>
</evidence>
<evidence type="ECO:0000256" key="2">
    <source>
        <dbReference type="ARBA" id="ARBA00008548"/>
    </source>
</evidence>
<protein>
    <recommendedName>
        <fullName evidence="14">KATNIP domain-containing protein</fullName>
    </recommendedName>
</protein>
<dbReference type="Pfam" id="PF16019">
    <property type="entry name" value="CSRNP_N"/>
    <property type="match status" value="2"/>
</dbReference>
<sequence length="913" mass="103868">MSKSVNSSDCNGSGEEHPFAIPELPRGELIRFILCSPWDDPHFIGLNAIELFNAFGERPLIDKMKTNATATRGSLDNVFNNGEANPWTNDPRKMWSARYDNLTELLYIEVRLKEQESIAMIRIWNYNESRVHALRGVHDLRIELDGQTIFHGEMSCAFTFESEEASMGDTILFTTNDSILELIAENDKCLQRDEITRNALDFHELANDIEEESLAIFSTIEVPSRMGMTDAPSTLRPATGDRRPRLRSTVRSGDQRSTDTDADEEIIPRCIWSRERDDQVENDKMEAEQGDNGLPLLKVFHMELLENWGAPDCIGLTGLQFLGPRGVVLNHLDCSITTSSATQTSYRNREDMWLSSYSRNSPPTRITVTFVEPIISSGALIQVYEEFYTDGFIHFDYVQDIIFNKCMLYKPISRPQTQSINGFTYQLRLHCSWGDEYYIGLNGIEFYNHREELINLLPQNLAAFPESVNILPNVNDDPRTSDKLIDGCNDTENPSHMWLTPILPNRCARVFVVFDIPTYVSHINVYNYRKTPERGAQLITVSENKDISEQQLFKKFSPHTYSYGILQISVDDLIVFSGEVPQSTPHKTGVLSLVEMNGKELVSRGYSNLGANSSNAYEQSDRSNNPRRKERRKKGVRFENVKVYLFERTQGFDVVPSSGGFALGMQKKHFDTSEVTLRSEITNDGITKSQDEKLSEKSLVEQVCTMPSRHKRKYCNASDKNSAVAKQRRNNCGRSIQTLPKARATANEDRIESRTSERTSSTNIVETIEGKVDNTKREEEDNICLVKKYFHPLSRRIRLLKLKRAGFKKFVNDEAICDDIREKRRHCGCSCGVLPCSPETCECSRNGIECLVDRPSFPCACTTTSCNNPFGRREFDEVVVRAHLCSILMRTQAAQNRQLNGVLSSMHLRFDNG</sequence>
<evidence type="ECO:0008006" key="14">
    <source>
        <dbReference type="Google" id="ProtNLM"/>
    </source>
</evidence>
<feature type="region of interest" description="Disordered" evidence="9">
    <location>
        <begin position="608"/>
        <end position="633"/>
    </location>
</feature>
<keyword evidence="8" id="KW-0539">Nucleus</keyword>
<dbReference type="PANTHER" id="PTHR21534:SF0">
    <property type="entry name" value="KATANIN-INTERACTING PROTEIN"/>
    <property type="match status" value="1"/>
</dbReference>
<dbReference type="OrthoDB" id="304622at2759"/>
<gene>
    <name evidence="12" type="ORF">NLS_LOCUS1885</name>
</gene>
<dbReference type="GO" id="GO:0005634">
    <property type="term" value="C:nucleus"/>
    <property type="evidence" value="ECO:0007669"/>
    <property type="project" value="UniProtKB-SubCell"/>
</dbReference>
<feature type="domain" description="Cysteine/serine-rich nuclear protein N-terminal" evidence="11">
    <location>
        <begin position="740"/>
        <end position="893"/>
    </location>
</feature>
<evidence type="ECO:0000256" key="1">
    <source>
        <dbReference type="ARBA" id="ARBA00004123"/>
    </source>
</evidence>
<name>A0A3P6SXU8_LITSI</name>
<accession>A0A3P6SXU8</accession>
<feature type="domain" description="Cysteine/serine-rich nuclear protein N-terminal" evidence="11">
    <location>
        <begin position="632"/>
        <end position="706"/>
    </location>
</feature>
<keyword evidence="3" id="KW-0053">Apoptosis</keyword>
<keyword evidence="7" id="KW-0804">Transcription</keyword>
<dbReference type="InterPro" id="IPR031972">
    <property type="entry name" value="CSRNP_N"/>
</dbReference>
<evidence type="ECO:0000256" key="9">
    <source>
        <dbReference type="SAM" id="MobiDB-lite"/>
    </source>
</evidence>
<evidence type="ECO:0000256" key="7">
    <source>
        <dbReference type="ARBA" id="ARBA00023163"/>
    </source>
</evidence>
<dbReference type="OMA" id="IAENDKC"/>
<keyword evidence="13" id="KW-1185">Reference proteome</keyword>
<dbReference type="Pfam" id="PF14652">
    <property type="entry name" value="DUF4457"/>
    <property type="match status" value="3"/>
</dbReference>
<dbReference type="Proteomes" id="UP000277928">
    <property type="component" value="Unassembled WGS sequence"/>
</dbReference>
<evidence type="ECO:0000313" key="13">
    <source>
        <dbReference type="Proteomes" id="UP000277928"/>
    </source>
</evidence>
<dbReference type="InterPro" id="IPR023260">
    <property type="entry name" value="Cys/Ser-rich_nuc_prot"/>
</dbReference>
<evidence type="ECO:0000313" key="12">
    <source>
        <dbReference type="EMBL" id="VDK72735.1"/>
    </source>
</evidence>
<reference evidence="12 13" key="1">
    <citation type="submission" date="2018-08" db="EMBL/GenBank/DDBJ databases">
        <authorList>
            <person name="Laetsch R D."/>
            <person name="Stevens L."/>
            <person name="Kumar S."/>
            <person name="Blaxter L. M."/>
        </authorList>
    </citation>
    <scope>NUCLEOTIDE SEQUENCE [LARGE SCALE GENOMIC DNA]</scope>
</reference>
<proteinExistence type="inferred from homology"/>
<feature type="compositionally biased region" description="Polar residues" evidence="9">
    <location>
        <begin position="608"/>
        <end position="618"/>
    </location>
</feature>
<dbReference type="EMBL" id="UYRX01000076">
    <property type="protein sequence ID" value="VDK72735.1"/>
    <property type="molecule type" value="Genomic_DNA"/>
</dbReference>